<accession>A0A518ISS9</accession>
<reference evidence="2 3" key="1">
    <citation type="submission" date="2019-02" db="EMBL/GenBank/DDBJ databases">
        <title>Deep-cultivation of Planctomycetes and their phenomic and genomic characterization uncovers novel biology.</title>
        <authorList>
            <person name="Wiegand S."/>
            <person name="Jogler M."/>
            <person name="Boedeker C."/>
            <person name="Pinto D."/>
            <person name="Vollmers J."/>
            <person name="Rivas-Marin E."/>
            <person name="Kohn T."/>
            <person name="Peeters S.H."/>
            <person name="Heuer A."/>
            <person name="Rast P."/>
            <person name="Oberbeckmann S."/>
            <person name="Bunk B."/>
            <person name="Jeske O."/>
            <person name="Meyerdierks A."/>
            <person name="Storesund J.E."/>
            <person name="Kallscheuer N."/>
            <person name="Luecker S."/>
            <person name="Lage O.M."/>
            <person name="Pohl T."/>
            <person name="Merkel B.J."/>
            <person name="Hornburger P."/>
            <person name="Mueller R.-W."/>
            <person name="Bruemmer F."/>
            <person name="Labrenz M."/>
            <person name="Spormann A.M."/>
            <person name="Op den Camp H."/>
            <person name="Overmann J."/>
            <person name="Amann R."/>
            <person name="Jetten M.S.M."/>
            <person name="Mascher T."/>
            <person name="Medema M.H."/>
            <person name="Devos D.P."/>
            <person name="Kaster A.-K."/>
            <person name="Ovreas L."/>
            <person name="Rohde M."/>
            <person name="Galperin M.Y."/>
            <person name="Jogler C."/>
        </authorList>
    </citation>
    <scope>NUCLEOTIDE SEQUENCE [LARGE SCALE GENOMIC DNA]</scope>
    <source>
        <strain evidence="2 3">Mal33</strain>
    </source>
</reference>
<keyword evidence="3" id="KW-1185">Reference proteome</keyword>
<feature type="region of interest" description="Disordered" evidence="1">
    <location>
        <begin position="215"/>
        <end position="234"/>
    </location>
</feature>
<name>A0A518ISS9_9BACT</name>
<evidence type="ECO:0000313" key="2">
    <source>
        <dbReference type="EMBL" id="QDV56145.1"/>
    </source>
</evidence>
<protein>
    <submittedName>
        <fullName evidence="2">Uncharacterized protein</fullName>
    </submittedName>
</protein>
<dbReference type="Proteomes" id="UP000316770">
    <property type="component" value="Chromosome"/>
</dbReference>
<organism evidence="2 3">
    <name type="scientific">Rosistilla oblonga</name>
    <dbReference type="NCBI Taxonomy" id="2527990"/>
    <lineage>
        <taxon>Bacteria</taxon>
        <taxon>Pseudomonadati</taxon>
        <taxon>Planctomycetota</taxon>
        <taxon>Planctomycetia</taxon>
        <taxon>Pirellulales</taxon>
        <taxon>Pirellulaceae</taxon>
        <taxon>Rosistilla</taxon>
    </lineage>
</organism>
<proteinExistence type="predicted"/>
<sequence length="234" mass="25888">MASILAGLLHQPLLSAVTRCYRSSDAIDESSITHLYLLDGDRLLETAIAMASDGKPILIPQEATLRSVQCGAAPSPDEVKPQLLLELGAAPGQTELVPGAAWDDYQRIEYLGQWMDQNPDAVVCMLAEALASGRLRRIVDRKFTDQAASRLKIKPLDPIDHSADRWWRSTTGCKEFYGQSIAWLYDWISPNGTPRPDDMSPQEYEDAFRQRLRSLGVRLSDAPPQPELSPQGAS</sequence>
<gene>
    <name evidence="2" type="ORF">Mal33_21240</name>
</gene>
<evidence type="ECO:0000313" key="3">
    <source>
        <dbReference type="Proteomes" id="UP000316770"/>
    </source>
</evidence>
<dbReference type="EMBL" id="CP036318">
    <property type="protein sequence ID" value="QDV56145.1"/>
    <property type="molecule type" value="Genomic_DNA"/>
</dbReference>
<evidence type="ECO:0000256" key="1">
    <source>
        <dbReference type="SAM" id="MobiDB-lite"/>
    </source>
</evidence>
<dbReference type="AlphaFoldDB" id="A0A518ISS9"/>